<proteinExistence type="inferred from homology"/>
<evidence type="ECO:0000256" key="1">
    <source>
        <dbReference type="ARBA" id="ARBA00004141"/>
    </source>
</evidence>
<accession>A0A3B8N619</accession>
<comment type="subcellular location">
    <subcellularLocation>
        <location evidence="5">Cell membrane</location>
        <topology evidence="5">Multi-pass membrane protein</topology>
    </subcellularLocation>
    <subcellularLocation>
        <location evidence="1">Membrane</location>
        <topology evidence="1">Multi-pass membrane protein</topology>
    </subcellularLocation>
</comment>
<name>A0A3B8N619_9BACT</name>
<keyword evidence="3 5" id="KW-1133">Transmembrane helix</keyword>
<keyword evidence="6" id="KW-0732">Signal</keyword>
<dbReference type="Pfam" id="PF01925">
    <property type="entry name" value="TauE"/>
    <property type="match status" value="1"/>
</dbReference>
<feature type="transmembrane region" description="Helical" evidence="5">
    <location>
        <begin position="377"/>
        <end position="398"/>
    </location>
</feature>
<feature type="transmembrane region" description="Helical" evidence="5">
    <location>
        <begin position="317"/>
        <end position="335"/>
    </location>
</feature>
<keyword evidence="2 5" id="KW-0812">Transmembrane</keyword>
<dbReference type="PANTHER" id="PTHR43701:SF2">
    <property type="entry name" value="MEMBRANE TRANSPORTER PROTEIN YJNA-RELATED"/>
    <property type="match status" value="1"/>
</dbReference>
<dbReference type="Proteomes" id="UP000257240">
    <property type="component" value="Unassembled WGS sequence"/>
</dbReference>
<evidence type="ECO:0000256" key="2">
    <source>
        <dbReference type="ARBA" id="ARBA00022692"/>
    </source>
</evidence>
<evidence type="ECO:0000256" key="6">
    <source>
        <dbReference type="SAM" id="SignalP"/>
    </source>
</evidence>
<comment type="caution">
    <text evidence="7">The sequence shown here is derived from an EMBL/GenBank/DDBJ whole genome shotgun (WGS) entry which is preliminary data.</text>
</comment>
<sequence length="424" mass="47856">MRYKFKLNLWSFLLFFFLLVFSKNLLAQPQGNTTKPEAEAIPLKIELKADKTSFKGGEKIKLTGKVPEGYKVNFIEVTSKEKVQVSRLDRKDFKFYLSKEIPAFYQIWINEEYIAKIDKNGTVEEKPVKEIYQKYKQNKKWKIGEFLRESNANVAFITPPKEIKQIDVWKTTVLRAFIGSRGIKLDPLTDKKEISKEAARLIQTRLKDFEKIFVLTKIKNNPDGTFEAEITLPGSAPKGDFTVLAVASKEVKSDPIQLTHQISFPTVYFPVAGTSTNIFGPLFLAFAICTFGVIMGAGGGFILNPLLILIYGLPHGVVAGSVMPTVLFSQAAGIYNYSKIGFINWKLGIGVGIFMLIGGFIGPLLNQFVTVDEYKFIFGIILLILAALLFWQTTPGYLEKNKKERAILQEYLKRAKEAKEKKSS</sequence>
<dbReference type="PANTHER" id="PTHR43701">
    <property type="entry name" value="MEMBRANE TRANSPORTER PROTEIN MJ0441-RELATED"/>
    <property type="match status" value="1"/>
</dbReference>
<dbReference type="InterPro" id="IPR002781">
    <property type="entry name" value="TM_pro_TauE-like"/>
</dbReference>
<keyword evidence="4 5" id="KW-0472">Membrane</keyword>
<dbReference type="GO" id="GO:0005886">
    <property type="term" value="C:plasma membrane"/>
    <property type="evidence" value="ECO:0007669"/>
    <property type="project" value="UniProtKB-SubCell"/>
</dbReference>
<feature type="chain" id="PRO_5017585567" description="Probable membrane transporter protein" evidence="6">
    <location>
        <begin position="28"/>
        <end position="424"/>
    </location>
</feature>
<evidence type="ECO:0000313" key="8">
    <source>
        <dbReference type="Proteomes" id="UP000257240"/>
    </source>
</evidence>
<evidence type="ECO:0000256" key="4">
    <source>
        <dbReference type="ARBA" id="ARBA00023136"/>
    </source>
</evidence>
<dbReference type="EMBL" id="DLVE01000033">
    <property type="protein sequence ID" value="HAA83676.1"/>
    <property type="molecule type" value="Genomic_DNA"/>
</dbReference>
<protein>
    <recommendedName>
        <fullName evidence="5">Probable membrane transporter protein</fullName>
    </recommendedName>
</protein>
<feature type="transmembrane region" description="Helical" evidence="5">
    <location>
        <begin position="347"/>
        <end position="365"/>
    </location>
</feature>
<dbReference type="InterPro" id="IPR051598">
    <property type="entry name" value="TSUP/Inactive_protease-like"/>
</dbReference>
<evidence type="ECO:0000256" key="5">
    <source>
        <dbReference type="RuleBase" id="RU363041"/>
    </source>
</evidence>
<dbReference type="AlphaFoldDB" id="A0A3B8N619"/>
<organism evidence="7 8">
    <name type="scientific">Thermodesulfobacterium commune</name>
    <dbReference type="NCBI Taxonomy" id="1741"/>
    <lineage>
        <taxon>Bacteria</taxon>
        <taxon>Pseudomonadati</taxon>
        <taxon>Thermodesulfobacteriota</taxon>
        <taxon>Thermodesulfobacteria</taxon>
        <taxon>Thermodesulfobacteriales</taxon>
        <taxon>Thermodesulfobacteriaceae</taxon>
        <taxon>Thermodesulfobacterium</taxon>
    </lineage>
</organism>
<evidence type="ECO:0000256" key="3">
    <source>
        <dbReference type="ARBA" id="ARBA00022989"/>
    </source>
</evidence>
<dbReference type="InterPro" id="IPR036259">
    <property type="entry name" value="MFS_trans_sf"/>
</dbReference>
<gene>
    <name evidence="7" type="ORF">DCE01_02645</name>
</gene>
<dbReference type="SUPFAM" id="SSF103473">
    <property type="entry name" value="MFS general substrate transporter"/>
    <property type="match status" value="1"/>
</dbReference>
<feature type="signal peptide" evidence="6">
    <location>
        <begin position="1"/>
        <end position="27"/>
    </location>
</feature>
<reference evidence="7 8" key="1">
    <citation type="journal article" date="2018" name="Nat. Biotechnol.">
        <title>A standardized bacterial taxonomy based on genome phylogeny substantially revises the tree of life.</title>
        <authorList>
            <person name="Parks D.H."/>
            <person name="Chuvochina M."/>
            <person name="Waite D.W."/>
            <person name="Rinke C."/>
            <person name="Skarshewski A."/>
            <person name="Chaumeil P.A."/>
            <person name="Hugenholtz P."/>
        </authorList>
    </citation>
    <scope>NUCLEOTIDE SEQUENCE [LARGE SCALE GENOMIC DNA]</scope>
    <source>
        <strain evidence="7">UBA12529</strain>
    </source>
</reference>
<comment type="similarity">
    <text evidence="5">Belongs to the 4-toluene sulfonate uptake permease (TSUP) (TC 2.A.102) family.</text>
</comment>
<evidence type="ECO:0000313" key="7">
    <source>
        <dbReference type="EMBL" id="HAA83676.1"/>
    </source>
</evidence>
<keyword evidence="5" id="KW-1003">Cell membrane</keyword>